<dbReference type="GO" id="GO:0005829">
    <property type="term" value="C:cytosol"/>
    <property type="evidence" value="ECO:0007669"/>
    <property type="project" value="TreeGrafter"/>
</dbReference>
<organism evidence="4 5">
    <name type="scientific">Pelovirga terrestris</name>
    <dbReference type="NCBI Taxonomy" id="2771352"/>
    <lineage>
        <taxon>Bacteria</taxon>
        <taxon>Pseudomonadati</taxon>
        <taxon>Thermodesulfobacteriota</taxon>
        <taxon>Desulfuromonadia</taxon>
        <taxon>Geobacterales</taxon>
        <taxon>Geobacteraceae</taxon>
        <taxon>Pelovirga</taxon>
    </lineage>
</organism>
<dbReference type="EMBL" id="JACWUN010000023">
    <property type="protein sequence ID" value="MBD1401834.1"/>
    <property type="molecule type" value="Genomic_DNA"/>
</dbReference>
<evidence type="ECO:0000256" key="1">
    <source>
        <dbReference type="ARBA" id="ARBA00022723"/>
    </source>
</evidence>
<dbReference type="GO" id="GO:0046653">
    <property type="term" value="P:tetrahydrofolate metabolic process"/>
    <property type="evidence" value="ECO:0007669"/>
    <property type="project" value="TreeGrafter"/>
</dbReference>
<keyword evidence="5" id="KW-1185">Reference proteome</keyword>
<evidence type="ECO:0000259" key="3">
    <source>
        <dbReference type="PROSITE" id="PS51332"/>
    </source>
</evidence>
<dbReference type="GO" id="GO:0008705">
    <property type="term" value="F:methionine synthase activity"/>
    <property type="evidence" value="ECO:0007669"/>
    <property type="project" value="TreeGrafter"/>
</dbReference>
<dbReference type="PANTHER" id="PTHR45833:SF1">
    <property type="entry name" value="METHIONINE SYNTHASE"/>
    <property type="match status" value="1"/>
</dbReference>
<dbReference type="Gene3D" id="1.10.1240.10">
    <property type="entry name" value="Methionine synthase domain"/>
    <property type="match status" value="1"/>
</dbReference>
<evidence type="ECO:0000313" key="5">
    <source>
        <dbReference type="Proteomes" id="UP000632828"/>
    </source>
</evidence>
<evidence type="ECO:0000256" key="2">
    <source>
        <dbReference type="ARBA" id="ARBA00023285"/>
    </source>
</evidence>
<sequence>MPSLSNVKDHASMLPPVTLAAATCYQQQLPEMTAFVDENMRKQTGIINMIGGNPLQMMYENHRHHGAFMATVFTVGNYQLLAQTLPWVYRVYHNRGFSYEYFPLELRCWITAVEEFIPAELQSAIIFIYQWMIGQHNTLIELSQQELDVLVAVDSDWLERKNEFRVAALRGDHRLCLKMATTRVKHPEDIIDFYLQVLQPALYEVGILWEKNKISVAQEHLASAIVTRVMAAVNLVLIGPESYRGRAVVAACANEYHEIGAMMIADILETDKWNVSYLGANVPAADLLDHLRIEKPDVLALSVTMPFNINQVAELIGQIRQDTDMASIKIIVGGRAFSGPRELWKQVGADACAADLVEARQLMRTFRSAA</sequence>
<dbReference type="Pfam" id="PF02607">
    <property type="entry name" value="B12-binding_2"/>
    <property type="match status" value="1"/>
</dbReference>
<dbReference type="GO" id="GO:0050667">
    <property type="term" value="P:homocysteine metabolic process"/>
    <property type="evidence" value="ECO:0007669"/>
    <property type="project" value="TreeGrafter"/>
</dbReference>
<dbReference type="InterPro" id="IPR036594">
    <property type="entry name" value="Meth_synthase_dom"/>
</dbReference>
<name>A0A8J6UQ95_9BACT</name>
<protein>
    <submittedName>
        <fullName evidence="4">Cobalamin B12-binding domain-containing protein</fullName>
    </submittedName>
</protein>
<proteinExistence type="predicted"/>
<dbReference type="SUPFAM" id="SSF52242">
    <property type="entry name" value="Cobalamin (vitamin B12)-binding domain"/>
    <property type="match status" value="1"/>
</dbReference>
<feature type="domain" description="B12-binding" evidence="3">
    <location>
        <begin position="244"/>
        <end position="370"/>
    </location>
</feature>
<dbReference type="Proteomes" id="UP000632828">
    <property type="component" value="Unassembled WGS sequence"/>
</dbReference>
<dbReference type="PANTHER" id="PTHR45833">
    <property type="entry name" value="METHIONINE SYNTHASE"/>
    <property type="match status" value="1"/>
</dbReference>
<keyword evidence="1" id="KW-0479">Metal-binding</keyword>
<dbReference type="Gene3D" id="3.40.50.280">
    <property type="entry name" value="Cobalamin-binding domain"/>
    <property type="match status" value="1"/>
</dbReference>
<dbReference type="GO" id="GO:0031419">
    <property type="term" value="F:cobalamin binding"/>
    <property type="evidence" value="ECO:0007669"/>
    <property type="project" value="InterPro"/>
</dbReference>
<gene>
    <name evidence="4" type="ORF">ICT70_14320</name>
</gene>
<evidence type="ECO:0000313" key="4">
    <source>
        <dbReference type="EMBL" id="MBD1401834.1"/>
    </source>
</evidence>
<reference evidence="4" key="1">
    <citation type="submission" date="2020-09" db="EMBL/GenBank/DDBJ databases">
        <title>Pelobacter alkaliphilus sp. nov., a novel anaerobic arsenate-reducing bacterium from terrestrial mud volcano.</title>
        <authorList>
            <person name="Khomyakova M.A."/>
            <person name="Merkel A.Y."/>
            <person name="Slobodkin A.I."/>
        </authorList>
    </citation>
    <scope>NUCLEOTIDE SEQUENCE</scope>
    <source>
        <strain evidence="4">M08fum</strain>
    </source>
</reference>
<dbReference type="AlphaFoldDB" id="A0A8J6UQ95"/>
<keyword evidence="2" id="KW-0170">Cobalt</keyword>
<dbReference type="Pfam" id="PF02310">
    <property type="entry name" value="B12-binding"/>
    <property type="match status" value="1"/>
</dbReference>
<dbReference type="InterPro" id="IPR003759">
    <property type="entry name" value="Cbl-bd_cap"/>
</dbReference>
<dbReference type="PROSITE" id="PS51332">
    <property type="entry name" value="B12_BINDING"/>
    <property type="match status" value="1"/>
</dbReference>
<comment type="caution">
    <text evidence="4">The sequence shown here is derived from an EMBL/GenBank/DDBJ whole genome shotgun (WGS) entry which is preliminary data.</text>
</comment>
<dbReference type="RefSeq" id="WP_191157819.1">
    <property type="nucleotide sequence ID" value="NZ_JACWUN010000023.1"/>
</dbReference>
<dbReference type="InterPro" id="IPR036724">
    <property type="entry name" value="Cobalamin-bd_sf"/>
</dbReference>
<dbReference type="InterPro" id="IPR050554">
    <property type="entry name" value="Met_Synthase/Corrinoid"/>
</dbReference>
<dbReference type="InterPro" id="IPR006158">
    <property type="entry name" value="Cobalamin-bd"/>
</dbReference>
<accession>A0A8J6UQ95</accession>
<dbReference type="GO" id="GO:0046872">
    <property type="term" value="F:metal ion binding"/>
    <property type="evidence" value="ECO:0007669"/>
    <property type="project" value="UniProtKB-KW"/>
</dbReference>